<evidence type="ECO:0000256" key="1">
    <source>
        <dbReference type="ARBA" id="ARBA00001275"/>
    </source>
</evidence>
<accession>A0A1F5WGI0</accession>
<evidence type="ECO:0000256" key="6">
    <source>
        <dbReference type="ARBA" id="ARBA00022679"/>
    </source>
</evidence>
<keyword evidence="5" id="KW-0328">Glycosyltransferase</keyword>
<dbReference type="NCBIfam" id="TIGR02094">
    <property type="entry name" value="more_P_ylases"/>
    <property type="match status" value="1"/>
</dbReference>
<dbReference type="InterPro" id="IPR052182">
    <property type="entry name" value="Glycogen/Maltodextrin_Phosph"/>
</dbReference>
<name>A0A1F5WGI0_9BACT</name>
<evidence type="ECO:0000256" key="2">
    <source>
        <dbReference type="ARBA" id="ARBA00001933"/>
    </source>
</evidence>
<dbReference type="GO" id="GO:0005975">
    <property type="term" value="P:carbohydrate metabolic process"/>
    <property type="evidence" value="ECO:0007669"/>
    <property type="project" value="InterPro"/>
</dbReference>
<dbReference type="PANTHER" id="PTHR42655:SF1">
    <property type="entry name" value="GLYCOGEN PHOSPHORYLASE"/>
    <property type="match status" value="1"/>
</dbReference>
<dbReference type="EMBL" id="MFHQ01000003">
    <property type="protein sequence ID" value="OGF74822.1"/>
    <property type="molecule type" value="Genomic_DNA"/>
</dbReference>
<evidence type="ECO:0000313" key="10">
    <source>
        <dbReference type="EMBL" id="OGF74822.1"/>
    </source>
</evidence>
<keyword evidence="8" id="KW-0119">Carbohydrate metabolism</keyword>
<reference evidence="10 11" key="1">
    <citation type="journal article" date="2016" name="Nat. Commun.">
        <title>Thousands of microbial genomes shed light on interconnected biogeochemical processes in an aquifer system.</title>
        <authorList>
            <person name="Anantharaman K."/>
            <person name="Brown C.T."/>
            <person name="Hug L.A."/>
            <person name="Sharon I."/>
            <person name="Castelle C.J."/>
            <person name="Probst A.J."/>
            <person name="Thomas B.C."/>
            <person name="Singh A."/>
            <person name="Wilkins M.J."/>
            <person name="Karaoz U."/>
            <person name="Brodie E.L."/>
            <person name="Williams K.H."/>
            <person name="Hubbard S.S."/>
            <person name="Banfield J.F."/>
        </authorList>
    </citation>
    <scope>NUCLEOTIDE SEQUENCE [LARGE SCALE GENOMIC DNA]</scope>
</reference>
<protein>
    <recommendedName>
        <fullName evidence="4">glycogen phosphorylase</fullName>
        <ecNumber evidence="4">2.4.1.1</ecNumber>
    </recommendedName>
</protein>
<dbReference type="SUPFAM" id="SSF53756">
    <property type="entry name" value="UDP-Glycosyltransferase/glycogen phosphorylase"/>
    <property type="match status" value="1"/>
</dbReference>
<comment type="catalytic activity">
    <reaction evidence="1">
        <text>[(1-&gt;4)-alpha-D-glucosyl](n) + phosphate = [(1-&gt;4)-alpha-D-glucosyl](n-1) + alpha-D-glucose 1-phosphate</text>
        <dbReference type="Rhea" id="RHEA:41732"/>
        <dbReference type="Rhea" id="RHEA-COMP:9584"/>
        <dbReference type="Rhea" id="RHEA-COMP:9586"/>
        <dbReference type="ChEBI" id="CHEBI:15444"/>
        <dbReference type="ChEBI" id="CHEBI:43474"/>
        <dbReference type="ChEBI" id="CHEBI:58601"/>
        <dbReference type="EC" id="2.4.1.1"/>
    </reaction>
</comment>
<keyword evidence="7" id="KW-0663">Pyridoxal phosphate</keyword>
<gene>
    <name evidence="10" type="ORF">A3J56_02580</name>
</gene>
<dbReference type="Gene3D" id="3.40.50.2000">
    <property type="entry name" value="Glycogen Phosphorylase B"/>
    <property type="match status" value="3"/>
</dbReference>
<evidence type="ECO:0000256" key="3">
    <source>
        <dbReference type="ARBA" id="ARBA00006047"/>
    </source>
</evidence>
<proteinExistence type="inferred from homology"/>
<sequence>MNRDDAIIAGRHCFPYRHLKTQNPAFAHLKEKPIAFFCAEYGIEENLPIYAGGLGILAGDFVLEAGEIGLPLVAIGLLYRNGFPTCTLAGDASDQIINPESAGFSLVRNDQGQSIVLDIEVDNTIVYAQVWVRVYGSAHVFLLDTHLERNPEEYRVISRYLYATDFHTKLLQDFVLGVGGIKLLRCLGITPTIYHLNEGHTAFVILALAVEYMHDHPDTASIHEALSAVRHSVVGTKHTILPGAGLSFARPVFSNIVNGYLARHRVNFDDFFAYGAEPNDNQIFSTTRLLLKGAVRANAVSLLHATFEKREHPHSKLLAITNGARIARWRSPRWGRDGLGRLADNEIWNIHETNRKNLVAFVKNATGVSLNPQALTITWARRFAAYKRPELLFADMSRMARILEKKESCVQILIAGEAHRADTVGQKLIHDIERMARDLRFAGRIVCIPFYNIAVAKTLVSGSDVWLSTPERGKEACGTSSMKAGLNGVLQFSTSDGWLEEVDWSDKGWILPDIDTAEHLYKMLEEKIMPMFYKRNTDGIPTEWVRRMRNTINLIEEYYGARRMLDDYIRTLYFPEKT</sequence>
<comment type="caution">
    <text evidence="10">The sequence shown here is derived from an EMBL/GenBank/DDBJ whole genome shotgun (WGS) entry which is preliminary data.</text>
</comment>
<dbReference type="Pfam" id="PF00343">
    <property type="entry name" value="Phosphorylase"/>
    <property type="match status" value="1"/>
</dbReference>
<evidence type="ECO:0000256" key="9">
    <source>
        <dbReference type="ARBA" id="ARBA00025174"/>
    </source>
</evidence>
<dbReference type="GO" id="GO:0030170">
    <property type="term" value="F:pyridoxal phosphate binding"/>
    <property type="evidence" value="ECO:0007669"/>
    <property type="project" value="InterPro"/>
</dbReference>
<dbReference type="GO" id="GO:0008184">
    <property type="term" value="F:glycogen phosphorylase activity"/>
    <property type="evidence" value="ECO:0007669"/>
    <property type="project" value="InterPro"/>
</dbReference>
<evidence type="ECO:0000256" key="5">
    <source>
        <dbReference type="ARBA" id="ARBA00022676"/>
    </source>
</evidence>
<comment type="similarity">
    <text evidence="3">Belongs to the glycogen phosphorylase family.</text>
</comment>
<evidence type="ECO:0000256" key="7">
    <source>
        <dbReference type="ARBA" id="ARBA00022898"/>
    </source>
</evidence>
<evidence type="ECO:0000313" key="11">
    <source>
        <dbReference type="Proteomes" id="UP000178406"/>
    </source>
</evidence>
<dbReference type="InterPro" id="IPR000811">
    <property type="entry name" value="Glyco_trans_35"/>
</dbReference>
<comment type="function">
    <text evidence="9">Phosphorylase is an important allosteric enzyme in carbohydrate metabolism. Enzymes from different sources differ in their regulatory mechanisms and in their natural substrates. However, all known phosphorylases share catalytic and structural properties.</text>
</comment>
<dbReference type="Proteomes" id="UP000178406">
    <property type="component" value="Unassembled WGS sequence"/>
</dbReference>
<evidence type="ECO:0000256" key="4">
    <source>
        <dbReference type="ARBA" id="ARBA00012591"/>
    </source>
</evidence>
<dbReference type="InterPro" id="IPR011834">
    <property type="entry name" value="Agluc_phsphrylas"/>
</dbReference>
<dbReference type="PANTHER" id="PTHR42655">
    <property type="entry name" value="GLYCOGEN PHOSPHORYLASE"/>
    <property type="match status" value="1"/>
</dbReference>
<dbReference type="PROSITE" id="PS00102">
    <property type="entry name" value="PHOSPHORYLASE"/>
    <property type="match status" value="1"/>
</dbReference>
<organism evidence="10 11">
    <name type="scientific">Candidatus Giovannonibacteria bacterium RIFCSPHIGHO2_02_FULL_46_20</name>
    <dbReference type="NCBI Taxonomy" id="1798338"/>
    <lineage>
        <taxon>Bacteria</taxon>
        <taxon>Candidatus Giovannoniibacteriota</taxon>
    </lineage>
</organism>
<keyword evidence="6" id="KW-0808">Transferase</keyword>
<evidence type="ECO:0000256" key="8">
    <source>
        <dbReference type="ARBA" id="ARBA00023277"/>
    </source>
</evidence>
<dbReference type="AlphaFoldDB" id="A0A1F5WGI0"/>
<dbReference type="EC" id="2.4.1.1" evidence="4"/>
<dbReference type="STRING" id="1798338.A3J56_02580"/>
<dbReference type="InterPro" id="IPR035090">
    <property type="entry name" value="Pyridoxal_P_attach_site"/>
</dbReference>
<comment type="cofactor">
    <cofactor evidence="2">
        <name>pyridoxal 5'-phosphate</name>
        <dbReference type="ChEBI" id="CHEBI:597326"/>
    </cofactor>
</comment>